<dbReference type="EMBL" id="MDDS01000046">
    <property type="protein sequence ID" value="ODP36850.1"/>
    <property type="molecule type" value="Genomic_DNA"/>
</dbReference>
<sequence>MTRDPFLPATAPLDIILAATADAANASVGPGYAAEAVLPPWLDRTGRDVGAMLHEISGMSNCTCHARQSHSARSAMLGDRR</sequence>
<dbReference type="Proteomes" id="UP000094487">
    <property type="component" value="Unassembled WGS sequence"/>
</dbReference>
<proteinExistence type="predicted"/>
<protein>
    <submittedName>
        <fullName evidence="1">Uncharacterized protein</fullName>
    </submittedName>
</protein>
<dbReference type="AlphaFoldDB" id="A0A1E3LVL7"/>
<dbReference type="RefSeq" id="WP_069321343.1">
    <property type="nucleotide sequence ID" value="NZ_MDDS01000046.1"/>
</dbReference>
<name>A0A1E3LVL7_9SPHN</name>
<comment type="caution">
    <text evidence="1">The sequence shown here is derived from an EMBL/GenBank/DDBJ whole genome shotgun (WGS) entry which is preliminary data.</text>
</comment>
<keyword evidence="2" id="KW-1185">Reference proteome</keyword>
<evidence type="ECO:0000313" key="1">
    <source>
        <dbReference type="EMBL" id="ODP36850.1"/>
    </source>
</evidence>
<organism evidence="1 2">
    <name type="scientific">Sphingomonas turrisvirgatae</name>
    <dbReference type="NCBI Taxonomy" id="1888892"/>
    <lineage>
        <taxon>Bacteria</taxon>
        <taxon>Pseudomonadati</taxon>
        <taxon>Pseudomonadota</taxon>
        <taxon>Alphaproteobacteria</taxon>
        <taxon>Sphingomonadales</taxon>
        <taxon>Sphingomonadaceae</taxon>
        <taxon>Sphingomonas</taxon>
    </lineage>
</organism>
<reference evidence="1 2" key="1">
    <citation type="submission" date="2016-08" db="EMBL/GenBank/DDBJ databases">
        <title>Draft genome of the agarase producing Sphingomonas sp. MCT13.</title>
        <authorList>
            <person name="D'Andrea M.M."/>
            <person name="Rossolini G.M."/>
            <person name="Thaller M.C."/>
        </authorList>
    </citation>
    <scope>NUCLEOTIDE SEQUENCE [LARGE SCALE GENOMIC DNA]</scope>
    <source>
        <strain evidence="1 2">MCT13</strain>
    </source>
</reference>
<evidence type="ECO:0000313" key="2">
    <source>
        <dbReference type="Proteomes" id="UP000094487"/>
    </source>
</evidence>
<gene>
    <name evidence="1" type="ORF">BFL28_03830</name>
</gene>
<accession>A0A1E3LVL7</accession>